<gene>
    <name evidence="1" type="ORF">MTY_2099</name>
</gene>
<dbReference type="Proteomes" id="UP000063718">
    <property type="component" value="Unassembled WGS sequence"/>
</dbReference>
<reference evidence="1" key="1">
    <citation type="journal article" date="2014" name="Gene">
        <title>Genome-guided analysis of transformation efficiency and carbon dioxide assimilation by Moorella thermoacetica Y72.</title>
        <authorList>
            <person name="Tsukahara K."/>
            <person name="Kita A."/>
            <person name="Nakashimada Y."/>
            <person name="Hoshino T."/>
            <person name="Murakami K."/>
        </authorList>
    </citation>
    <scope>NUCLEOTIDE SEQUENCE [LARGE SCALE GENOMIC DNA]</scope>
    <source>
        <strain evidence="1">Y72</strain>
    </source>
</reference>
<name>A0A0S6UCB8_NEOTH</name>
<dbReference type="AlphaFoldDB" id="A0A0S6UCB8"/>
<organism evidence="1">
    <name type="scientific">Moorella thermoacetica Y72</name>
    <dbReference type="NCBI Taxonomy" id="1325331"/>
    <lineage>
        <taxon>Bacteria</taxon>
        <taxon>Bacillati</taxon>
        <taxon>Bacillota</taxon>
        <taxon>Clostridia</taxon>
        <taxon>Neomoorellales</taxon>
        <taxon>Neomoorellaceae</taxon>
        <taxon>Neomoorella</taxon>
    </lineage>
</organism>
<sequence>MKSYNGGGAGQEILGMYLLAVTPAAPGGGAWSGSYWDA</sequence>
<accession>A0A0S6UCB8</accession>
<evidence type="ECO:0000313" key="1">
    <source>
        <dbReference type="EMBL" id="GAF26759.1"/>
    </source>
</evidence>
<proteinExistence type="predicted"/>
<protein>
    <submittedName>
        <fullName evidence="1">Uncharacterized protein</fullName>
    </submittedName>
</protein>
<dbReference type="EMBL" id="DF238840">
    <property type="protein sequence ID" value="GAF26759.1"/>
    <property type="molecule type" value="Genomic_DNA"/>
</dbReference>